<dbReference type="GO" id="GO:0005868">
    <property type="term" value="C:cytoplasmic dynein complex"/>
    <property type="evidence" value="ECO:0007669"/>
    <property type="project" value="UniProtKB-UniRule"/>
</dbReference>
<evidence type="ECO:0000256" key="11">
    <source>
        <dbReference type="SAM" id="MobiDB-lite"/>
    </source>
</evidence>
<evidence type="ECO:0000256" key="2">
    <source>
        <dbReference type="ARBA" id="ARBA00022448"/>
    </source>
</evidence>
<keyword evidence="7 10" id="KW-0243">Dynein</keyword>
<organism evidence="12 13">
    <name type="scientific">Trichonephila inaurata madagascariensis</name>
    <dbReference type="NCBI Taxonomy" id="2747483"/>
    <lineage>
        <taxon>Eukaryota</taxon>
        <taxon>Metazoa</taxon>
        <taxon>Ecdysozoa</taxon>
        <taxon>Arthropoda</taxon>
        <taxon>Chelicerata</taxon>
        <taxon>Arachnida</taxon>
        <taxon>Araneae</taxon>
        <taxon>Araneomorphae</taxon>
        <taxon>Entelegynae</taxon>
        <taxon>Araneoidea</taxon>
        <taxon>Nephilidae</taxon>
        <taxon>Trichonephila</taxon>
        <taxon>Trichonephila inaurata</taxon>
    </lineage>
</organism>
<dbReference type="PANTHER" id="PTHR12688">
    <property type="entry name" value="DYNEIN LIGHT INTERMEDIATE CHAIN"/>
    <property type="match status" value="1"/>
</dbReference>
<protein>
    <recommendedName>
        <fullName evidence="10">Dynein light intermediate chain</fullName>
    </recommendedName>
</protein>
<dbReference type="Pfam" id="PF05783">
    <property type="entry name" value="DLIC"/>
    <property type="match status" value="1"/>
</dbReference>
<evidence type="ECO:0000256" key="7">
    <source>
        <dbReference type="ARBA" id="ARBA00023017"/>
    </source>
</evidence>
<dbReference type="AlphaFoldDB" id="A0A8X6YGE3"/>
<keyword evidence="8 10" id="KW-0505">Motor protein</keyword>
<dbReference type="PANTHER" id="PTHR12688:SF0">
    <property type="entry name" value="DYNEIN LIGHT INTERMEDIATE CHAIN"/>
    <property type="match status" value="1"/>
</dbReference>
<comment type="caution">
    <text evidence="12">The sequence shown here is derived from an EMBL/GenBank/DDBJ whole genome shotgun (WGS) entry which is preliminary data.</text>
</comment>
<dbReference type="EMBL" id="BMAV01018093">
    <property type="protein sequence ID" value="GFY70213.1"/>
    <property type="molecule type" value="Genomic_DNA"/>
</dbReference>
<keyword evidence="2 10" id="KW-0813">Transport</keyword>
<evidence type="ECO:0000256" key="3">
    <source>
        <dbReference type="ARBA" id="ARBA00022490"/>
    </source>
</evidence>
<comment type="subcellular location">
    <subcellularLocation>
        <location evidence="1 10">Cytoplasm</location>
        <location evidence="1 10">Cytoskeleton</location>
    </subcellularLocation>
</comment>
<dbReference type="GO" id="GO:0005524">
    <property type="term" value="F:ATP binding"/>
    <property type="evidence" value="ECO:0007669"/>
    <property type="project" value="UniProtKB-KW"/>
</dbReference>
<keyword evidence="4 10" id="KW-0493">Microtubule</keyword>
<accession>A0A8X6YGE3</accession>
<proteinExistence type="inferred from homology"/>
<evidence type="ECO:0000256" key="6">
    <source>
        <dbReference type="ARBA" id="ARBA00022840"/>
    </source>
</evidence>
<evidence type="ECO:0000313" key="13">
    <source>
        <dbReference type="Proteomes" id="UP000886998"/>
    </source>
</evidence>
<dbReference type="GO" id="GO:0007018">
    <property type="term" value="P:microtubule-based movement"/>
    <property type="evidence" value="ECO:0007669"/>
    <property type="project" value="InterPro"/>
</dbReference>
<keyword evidence="9 10" id="KW-0206">Cytoskeleton</keyword>
<keyword evidence="6 10" id="KW-0067">ATP-binding</keyword>
<comment type="function">
    <text evidence="10">Acts as one of several non-catalytic accessory components of the cytoplasmic dynein 1 complex that are thought to be involved in linking dynein to cargos and to adapter proteins that regulate dynein function. Cytoplasmic dynein 1 acts as a motor for the intracellular retrograde motility of vesicles and organelles along microtubules. May play a role in binding dynein to membranous organelles or chromosomes.</text>
</comment>
<dbReference type="GO" id="GO:0005874">
    <property type="term" value="C:microtubule"/>
    <property type="evidence" value="ECO:0007669"/>
    <property type="project" value="UniProtKB-KW"/>
</dbReference>
<evidence type="ECO:0000256" key="1">
    <source>
        <dbReference type="ARBA" id="ARBA00004245"/>
    </source>
</evidence>
<comment type="similarity">
    <text evidence="10">Belongs to the dynein light intermediate chain family.</text>
</comment>
<dbReference type="GO" id="GO:0005813">
    <property type="term" value="C:centrosome"/>
    <property type="evidence" value="ECO:0007669"/>
    <property type="project" value="TreeGrafter"/>
</dbReference>
<dbReference type="GO" id="GO:0000226">
    <property type="term" value="P:microtubule cytoskeleton organization"/>
    <property type="evidence" value="ECO:0007669"/>
    <property type="project" value="TreeGrafter"/>
</dbReference>
<reference evidence="12" key="1">
    <citation type="submission" date="2020-08" db="EMBL/GenBank/DDBJ databases">
        <title>Multicomponent nature underlies the extraordinary mechanical properties of spider dragline silk.</title>
        <authorList>
            <person name="Kono N."/>
            <person name="Nakamura H."/>
            <person name="Mori M."/>
            <person name="Yoshida Y."/>
            <person name="Ohtoshi R."/>
            <person name="Malay A.D."/>
            <person name="Moran D.A.P."/>
            <person name="Tomita M."/>
            <person name="Numata K."/>
            <person name="Arakawa K."/>
        </authorList>
    </citation>
    <scope>NUCLEOTIDE SEQUENCE</scope>
</reference>
<evidence type="ECO:0000256" key="10">
    <source>
        <dbReference type="RuleBase" id="RU366047"/>
    </source>
</evidence>
<dbReference type="InterPro" id="IPR008467">
    <property type="entry name" value="Dynein1_light_intermed_chain"/>
</dbReference>
<evidence type="ECO:0000256" key="4">
    <source>
        <dbReference type="ARBA" id="ARBA00022701"/>
    </source>
</evidence>
<dbReference type="OrthoDB" id="27603at2759"/>
<evidence type="ECO:0000256" key="8">
    <source>
        <dbReference type="ARBA" id="ARBA00023175"/>
    </source>
</evidence>
<feature type="region of interest" description="Disordered" evidence="11">
    <location>
        <begin position="1"/>
        <end position="22"/>
    </location>
</feature>
<dbReference type="InterPro" id="IPR022780">
    <property type="entry name" value="Dynein_light_int_chain"/>
</dbReference>
<keyword evidence="13" id="KW-1185">Reference proteome</keyword>
<sequence length="112" mass="12866">MALMREEATTSPPNDDGKGNKDSFWLQLMAECEANSPNKLPSSKSLLFLGDNDAQKSQLVSRLQSSGEKYRKGNGLEYYYLNVRDEYGKIKPNWIFGSWMMIHLSRDFLSMF</sequence>
<name>A0A8X6YGE3_9ARAC</name>
<evidence type="ECO:0000256" key="5">
    <source>
        <dbReference type="ARBA" id="ARBA00022741"/>
    </source>
</evidence>
<evidence type="ECO:0000313" key="12">
    <source>
        <dbReference type="EMBL" id="GFY70213.1"/>
    </source>
</evidence>
<keyword evidence="5 10" id="KW-0547">Nucleotide-binding</keyword>
<gene>
    <name evidence="12" type="primary">NCL1_42677</name>
    <name evidence="12" type="ORF">TNIN_172481</name>
</gene>
<evidence type="ECO:0000256" key="9">
    <source>
        <dbReference type="ARBA" id="ARBA00023212"/>
    </source>
</evidence>
<dbReference type="Proteomes" id="UP000886998">
    <property type="component" value="Unassembled WGS sequence"/>
</dbReference>
<keyword evidence="3 10" id="KW-0963">Cytoplasm</keyword>
<dbReference type="GO" id="GO:0045504">
    <property type="term" value="F:dynein heavy chain binding"/>
    <property type="evidence" value="ECO:0007669"/>
    <property type="project" value="TreeGrafter"/>
</dbReference>
<comment type="subunit">
    <text evidence="10">Homodimer. The cytoplasmic dynein 1 complex consists of two catalytic heavy chains (HCs) and a number of non-catalytic subunits presented by intermediate chains (ICs).</text>
</comment>